<evidence type="ECO:0000256" key="4">
    <source>
        <dbReference type="PROSITE-ProRule" id="PRU00335"/>
    </source>
</evidence>
<dbReference type="GO" id="GO:0003700">
    <property type="term" value="F:DNA-binding transcription factor activity"/>
    <property type="evidence" value="ECO:0007669"/>
    <property type="project" value="TreeGrafter"/>
</dbReference>
<evidence type="ECO:0000313" key="7">
    <source>
        <dbReference type="Proteomes" id="UP000263094"/>
    </source>
</evidence>
<dbReference type="PROSITE" id="PS50977">
    <property type="entry name" value="HTH_TETR_2"/>
    <property type="match status" value="1"/>
</dbReference>
<dbReference type="Pfam" id="PF00440">
    <property type="entry name" value="TetR_N"/>
    <property type="match status" value="1"/>
</dbReference>
<comment type="caution">
    <text evidence="6">The sequence shown here is derived from an EMBL/GenBank/DDBJ whole genome shotgun (WGS) entry which is preliminary data.</text>
</comment>
<dbReference type="PRINTS" id="PR00455">
    <property type="entry name" value="HTHTETR"/>
</dbReference>
<gene>
    <name evidence="6" type="ORF">DY218_32245</name>
</gene>
<keyword evidence="7" id="KW-1185">Reference proteome</keyword>
<name>A0A372LXE8_9ACTN</name>
<dbReference type="PANTHER" id="PTHR30055">
    <property type="entry name" value="HTH-TYPE TRANSCRIPTIONAL REGULATOR RUTR"/>
    <property type="match status" value="1"/>
</dbReference>
<sequence>MVRLNRAQQQERTRASVLVAAREEFAEYGYADAKVDRIAERAELTRGAVYSNFTGKRSLYLAVLTAAAEQARAAAGPPPASPADAEQALGAFARVWLERLPLAGDTPSHGHLQLRSLSGVLTGEPAREALAELARFEALLLALAIELHGTLRPGTVRRAQLALTLLHGTASLAESAPGVGDPFDIARAAGHLAATPLTEDAAPPHLPYVAPASATRTDWQPPRDLVDELTGLPVDLAEDGVVTVLGVRRLSAAADMLHSARPDDALTCVVVTGDPAGTGRLARLRIVDQVACLQRVFAPADLPRLRIVLDDSGTVPAAIGLDPADDLAEAALRCRDGLITARAEGRGAGHAAAVHSVRDDRRP</sequence>
<dbReference type="GO" id="GO:0000976">
    <property type="term" value="F:transcription cis-regulatory region binding"/>
    <property type="evidence" value="ECO:0007669"/>
    <property type="project" value="TreeGrafter"/>
</dbReference>
<dbReference type="AlphaFoldDB" id="A0A372LXE8"/>
<evidence type="ECO:0000313" key="6">
    <source>
        <dbReference type="EMBL" id="RFU82707.1"/>
    </source>
</evidence>
<accession>A0A372LXE8</accession>
<dbReference type="SUPFAM" id="SSF46689">
    <property type="entry name" value="Homeodomain-like"/>
    <property type="match status" value="1"/>
</dbReference>
<keyword evidence="3" id="KW-0804">Transcription</keyword>
<feature type="DNA-binding region" description="H-T-H motif" evidence="4">
    <location>
        <begin position="34"/>
        <end position="53"/>
    </location>
</feature>
<feature type="domain" description="HTH tetR-type" evidence="5">
    <location>
        <begin position="11"/>
        <end position="71"/>
    </location>
</feature>
<evidence type="ECO:0000256" key="3">
    <source>
        <dbReference type="ARBA" id="ARBA00023163"/>
    </source>
</evidence>
<organism evidence="6 7">
    <name type="scientific">Streptomyces triticagri</name>
    <dbReference type="NCBI Taxonomy" id="2293568"/>
    <lineage>
        <taxon>Bacteria</taxon>
        <taxon>Bacillati</taxon>
        <taxon>Actinomycetota</taxon>
        <taxon>Actinomycetes</taxon>
        <taxon>Kitasatosporales</taxon>
        <taxon>Streptomycetaceae</taxon>
        <taxon>Streptomyces</taxon>
    </lineage>
</organism>
<evidence type="ECO:0000256" key="1">
    <source>
        <dbReference type="ARBA" id="ARBA00023015"/>
    </source>
</evidence>
<reference evidence="6 7" key="1">
    <citation type="submission" date="2018-08" db="EMBL/GenBank/DDBJ databases">
        <title>Isolation, diversity and antifungal activity of Actinobacteria from wheat.</title>
        <authorList>
            <person name="Han C."/>
        </authorList>
    </citation>
    <scope>NUCLEOTIDE SEQUENCE [LARGE SCALE GENOMIC DNA]</scope>
    <source>
        <strain evidence="6 7">NEAU-YY421</strain>
    </source>
</reference>
<dbReference type="PANTHER" id="PTHR30055:SF234">
    <property type="entry name" value="HTH-TYPE TRANSCRIPTIONAL REGULATOR BETI"/>
    <property type="match status" value="1"/>
</dbReference>
<dbReference type="Proteomes" id="UP000263094">
    <property type="component" value="Unassembled WGS sequence"/>
</dbReference>
<keyword evidence="1" id="KW-0805">Transcription regulation</keyword>
<dbReference type="InterPro" id="IPR001647">
    <property type="entry name" value="HTH_TetR"/>
</dbReference>
<dbReference type="OrthoDB" id="3813186at2"/>
<evidence type="ECO:0000256" key="2">
    <source>
        <dbReference type="ARBA" id="ARBA00023125"/>
    </source>
</evidence>
<dbReference type="Gene3D" id="1.10.357.10">
    <property type="entry name" value="Tetracycline Repressor, domain 2"/>
    <property type="match status" value="1"/>
</dbReference>
<dbReference type="InterPro" id="IPR050109">
    <property type="entry name" value="HTH-type_TetR-like_transc_reg"/>
</dbReference>
<dbReference type="RefSeq" id="WP_128559693.1">
    <property type="nucleotide sequence ID" value="NZ_QUAK01000234.1"/>
</dbReference>
<dbReference type="EMBL" id="QUAK01000234">
    <property type="protein sequence ID" value="RFU82707.1"/>
    <property type="molecule type" value="Genomic_DNA"/>
</dbReference>
<proteinExistence type="predicted"/>
<evidence type="ECO:0000259" key="5">
    <source>
        <dbReference type="PROSITE" id="PS50977"/>
    </source>
</evidence>
<keyword evidence="2 4" id="KW-0238">DNA-binding</keyword>
<protein>
    <submittedName>
        <fullName evidence="6">TetR/AcrR family transcriptional regulator</fullName>
    </submittedName>
</protein>
<dbReference type="InterPro" id="IPR009057">
    <property type="entry name" value="Homeodomain-like_sf"/>
</dbReference>